<reference evidence="1 2" key="1">
    <citation type="submission" date="2019-04" db="EMBL/GenBank/DDBJ databases">
        <title>Lysinibacillus genome sequencing.</title>
        <authorList>
            <person name="Dunlap C."/>
        </authorList>
    </citation>
    <scope>NUCLEOTIDE SEQUENCE [LARGE SCALE GENOMIC DNA]</scope>
    <source>
        <strain evidence="1 2">NBRC 109424</strain>
    </source>
</reference>
<evidence type="ECO:0000313" key="2">
    <source>
        <dbReference type="Proteomes" id="UP000308539"/>
    </source>
</evidence>
<sequence length="368" mass="42866">MTDTFAGKYTLDFFNEFMYIVKLEYPAFNSNKFMSLIYDNHWKKEQFKQRIRHISTSLRKTLPMSYSDALSILTRIAPKCIGVEYLFFPDFVEVNGLGDWDDSIHALEIFTQFSSSEFAVRSFILKDPEKMMDQMLKWSIHPNHHIRRLASEGCRPRLPWAPVLKAFKLNPSPILPILKQLKQDTSVYVQKSVANNLNDISKDHPDLVKNLAHDWYGENAITDWIIKHGCRGLLRKGDSEVLFLLGFDISPDVSVTELSLEEERVKIGQTLIFSFSVQTNSSESQKLRIEYAIDFVKANGTTSRKLFKVTERIFEKEERRYIRSHHFKDLTTRKHYPGKHKLAVIINGKELAAIQFYISNTVEFLQEK</sequence>
<name>A0ABY2T541_9BACI</name>
<dbReference type="Pfam" id="PF08713">
    <property type="entry name" value="DNA_alkylation"/>
    <property type="match status" value="1"/>
</dbReference>
<dbReference type="RefSeq" id="WP_025219454.1">
    <property type="nucleotide sequence ID" value="NZ_CP006837.1"/>
</dbReference>
<dbReference type="InterPro" id="IPR016024">
    <property type="entry name" value="ARM-type_fold"/>
</dbReference>
<gene>
    <name evidence="1" type="ORF">FC752_20530</name>
</gene>
<accession>A0ABY2T541</accession>
<dbReference type="Proteomes" id="UP000308539">
    <property type="component" value="Unassembled WGS sequence"/>
</dbReference>
<dbReference type="InterPro" id="IPR014825">
    <property type="entry name" value="DNA_alkylation"/>
</dbReference>
<dbReference type="Gene3D" id="1.25.40.290">
    <property type="entry name" value="ARM repeat domains"/>
    <property type="match status" value="1"/>
</dbReference>
<dbReference type="EMBL" id="SZPV01000048">
    <property type="protein sequence ID" value="TKI52041.1"/>
    <property type="molecule type" value="Genomic_DNA"/>
</dbReference>
<keyword evidence="2" id="KW-1185">Reference proteome</keyword>
<evidence type="ECO:0000313" key="1">
    <source>
        <dbReference type="EMBL" id="TKI52041.1"/>
    </source>
</evidence>
<proteinExistence type="predicted"/>
<dbReference type="SUPFAM" id="SSF48371">
    <property type="entry name" value="ARM repeat"/>
    <property type="match status" value="1"/>
</dbReference>
<comment type="caution">
    <text evidence="1">The sequence shown here is derived from an EMBL/GenBank/DDBJ whole genome shotgun (WGS) entry which is preliminary data.</text>
</comment>
<organism evidence="1 2">
    <name type="scientific">Lysinibacillus varians</name>
    <dbReference type="NCBI Taxonomy" id="1145276"/>
    <lineage>
        <taxon>Bacteria</taxon>
        <taxon>Bacillati</taxon>
        <taxon>Bacillota</taxon>
        <taxon>Bacilli</taxon>
        <taxon>Bacillales</taxon>
        <taxon>Bacillaceae</taxon>
        <taxon>Lysinibacillus</taxon>
    </lineage>
</organism>
<protein>
    <submittedName>
        <fullName evidence="1">DNA alkylation repair protein</fullName>
    </submittedName>
</protein>